<keyword evidence="2" id="KW-1185">Reference proteome</keyword>
<protein>
    <submittedName>
        <fullName evidence="1">Uncharacterized protein</fullName>
    </submittedName>
</protein>
<sequence>MVSKHIELVNPSSSCAKSKRNVRPLTTTQSLEIFTKTGLMPVSVGPAL</sequence>
<organism evidence="1 2">
    <name type="scientific">Portunus trituberculatus</name>
    <name type="common">Swimming crab</name>
    <name type="synonym">Neptunus trituberculatus</name>
    <dbReference type="NCBI Taxonomy" id="210409"/>
    <lineage>
        <taxon>Eukaryota</taxon>
        <taxon>Metazoa</taxon>
        <taxon>Ecdysozoa</taxon>
        <taxon>Arthropoda</taxon>
        <taxon>Crustacea</taxon>
        <taxon>Multicrustacea</taxon>
        <taxon>Malacostraca</taxon>
        <taxon>Eumalacostraca</taxon>
        <taxon>Eucarida</taxon>
        <taxon>Decapoda</taxon>
        <taxon>Pleocyemata</taxon>
        <taxon>Brachyura</taxon>
        <taxon>Eubrachyura</taxon>
        <taxon>Portunoidea</taxon>
        <taxon>Portunidae</taxon>
        <taxon>Portuninae</taxon>
        <taxon>Portunus</taxon>
    </lineage>
</organism>
<name>A0A5B7GY23_PORTR</name>
<accession>A0A5B7GY23</accession>
<evidence type="ECO:0000313" key="1">
    <source>
        <dbReference type="EMBL" id="MPC61504.1"/>
    </source>
</evidence>
<dbReference type="AlphaFoldDB" id="A0A5B7GY23"/>
<dbReference type="Proteomes" id="UP000324222">
    <property type="component" value="Unassembled WGS sequence"/>
</dbReference>
<proteinExistence type="predicted"/>
<evidence type="ECO:0000313" key="2">
    <source>
        <dbReference type="Proteomes" id="UP000324222"/>
    </source>
</evidence>
<dbReference type="EMBL" id="VSRR010018597">
    <property type="protein sequence ID" value="MPC61504.1"/>
    <property type="molecule type" value="Genomic_DNA"/>
</dbReference>
<reference evidence="1 2" key="1">
    <citation type="submission" date="2019-05" db="EMBL/GenBank/DDBJ databases">
        <title>Another draft genome of Portunus trituberculatus and its Hox gene families provides insights of decapod evolution.</title>
        <authorList>
            <person name="Jeong J.-H."/>
            <person name="Song I."/>
            <person name="Kim S."/>
            <person name="Choi T."/>
            <person name="Kim D."/>
            <person name="Ryu S."/>
            <person name="Kim W."/>
        </authorList>
    </citation>
    <scope>NUCLEOTIDE SEQUENCE [LARGE SCALE GENOMIC DNA]</scope>
    <source>
        <tissue evidence="1">Muscle</tissue>
    </source>
</reference>
<gene>
    <name evidence="1" type="ORF">E2C01_055576</name>
</gene>
<comment type="caution">
    <text evidence="1">The sequence shown here is derived from an EMBL/GenBank/DDBJ whole genome shotgun (WGS) entry which is preliminary data.</text>
</comment>